<dbReference type="PANTHER" id="PTHR37813">
    <property type="entry name" value="FELS-2 PROPHAGE PROTEIN"/>
    <property type="match status" value="1"/>
</dbReference>
<evidence type="ECO:0000259" key="3">
    <source>
        <dbReference type="Pfam" id="PF10145"/>
    </source>
</evidence>
<evidence type="ECO:0000313" key="5">
    <source>
        <dbReference type="Proteomes" id="UP000184010"/>
    </source>
</evidence>
<dbReference type="Pfam" id="PF10145">
    <property type="entry name" value="PhageMin_Tail"/>
    <property type="match status" value="1"/>
</dbReference>
<evidence type="ECO:0000313" key="4">
    <source>
        <dbReference type="EMBL" id="SHN77223.1"/>
    </source>
</evidence>
<keyword evidence="5" id="KW-1185">Reference proteome</keyword>
<name>A0A1M7U2S8_9FIRM</name>
<dbReference type="InterPro" id="IPR010090">
    <property type="entry name" value="Phage_tape_meas"/>
</dbReference>
<evidence type="ECO:0000256" key="1">
    <source>
        <dbReference type="ARBA" id="ARBA00022612"/>
    </source>
</evidence>
<proteinExistence type="predicted"/>
<dbReference type="EMBL" id="FRDN01000009">
    <property type="protein sequence ID" value="SHN77223.1"/>
    <property type="molecule type" value="Genomic_DNA"/>
</dbReference>
<keyword evidence="1" id="KW-1188">Viral release from host cell</keyword>
<accession>A0A1M7U2S8</accession>
<dbReference type="NCBIfam" id="TIGR01760">
    <property type="entry name" value="tape_meas_TP901"/>
    <property type="match status" value="1"/>
</dbReference>
<feature type="coiled-coil region" evidence="2">
    <location>
        <begin position="31"/>
        <end position="79"/>
    </location>
</feature>
<protein>
    <submittedName>
        <fullName evidence="4">Phage tail tape measure protein, TP901 family, core region</fullName>
    </submittedName>
</protein>
<evidence type="ECO:0000256" key="2">
    <source>
        <dbReference type="SAM" id="Coils"/>
    </source>
</evidence>
<dbReference type="RefSeq" id="WP_072773230.1">
    <property type="nucleotide sequence ID" value="NZ_FRDN01000009.1"/>
</dbReference>
<keyword evidence="2" id="KW-0175">Coiled coil</keyword>
<gene>
    <name evidence="4" type="ORF">SAMN02745215_02858</name>
</gene>
<reference evidence="5" key="1">
    <citation type="submission" date="2016-12" db="EMBL/GenBank/DDBJ databases">
        <authorList>
            <person name="Varghese N."/>
            <person name="Submissions S."/>
        </authorList>
    </citation>
    <scope>NUCLEOTIDE SEQUENCE [LARGE SCALE GENOMIC DNA]</scope>
    <source>
        <strain evidence="5">DSM 11544</strain>
    </source>
</reference>
<sequence length="814" mass="82927">MARKTFEMSFQIGGKLASSFSNAFSGVNNRLTDLGNQARQTQRALDSLNNDFRRGKIEQEQYEEATKRLTRQLAKLEMAQKGLNDFKSSLAGGAAMAKSAAAMAAVAGAAAATGVAINSLSTAGNFEQQMTKVGVIAGASSRELNELKDTALELGAKSSLSASEVAVAMGEIAAKGMDTNAIVGAMPGIIAAAEASGEDLAMTSEVVTSALNAFAMEASGASHVADVMAMSANKTAAGVEDLGYSFQYAAPVANTLGISLEELAAATGIMADKGLGGQKAGTALRMALIRLSDPPTEAAKALSSLNFEVTDSQGKFKSLTQLSKDWNKATKNLSDTQKVQYASTVFGTEAATGMINLFAAGSDKIDELTKSLEGSTGAAKEAADAMKDNYAGALEELSGSIETAQIKFMTPVLPVFKELFEGVGSILDTNLGGIEQAGGQLADGLRDIFEPFATKRPELTPEIRHDPDAYAQYRKDLSKYMKFEGMDFGDKFVYMLDEAAVKISAWLDGPGGESMNKIFTKLGEIAAKAWFNAFTGLVKSSVSNLAQGNLASGLGLGAAAWTLGGGALVKGGLAVGKMAGGMIGAKGPVQLGSKAAATVAPAAKAVQSGGKAAATAAPRAAQTAGKVASLTSKLGGVGKVLGKAAVPIAAVTTVIDVIRSDDKARAAASGAGGLAAGAGGAKVGAAIGTAIAPGIGTAIGGVLGGIVGYAGGKWLGGKAVDTARQSAQPPGNTKETAAQADDSLNTLKSGTDKLKTNLEALANQAEQAEGWLESLSSIQTAGKQVEQALYNLAMRINNVQMPNMGGNKRVSFFG</sequence>
<dbReference type="AlphaFoldDB" id="A0A1M7U2S8"/>
<feature type="domain" description="Phage tail tape measure protein" evidence="3">
    <location>
        <begin position="149"/>
        <end position="347"/>
    </location>
</feature>
<dbReference type="STRING" id="1121395.SAMN02745215_02858"/>
<dbReference type="PANTHER" id="PTHR37813:SF1">
    <property type="entry name" value="FELS-2 PROPHAGE PROTEIN"/>
    <property type="match status" value="1"/>
</dbReference>
<dbReference type="Proteomes" id="UP000184010">
    <property type="component" value="Unassembled WGS sequence"/>
</dbReference>
<organism evidence="4 5">
    <name type="scientific">Desulfitobacterium chlororespirans DSM 11544</name>
    <dbReference type="NCBI Taxonomy" id="1121395"/>
    <lineage>
        <taxon>Bacteria</taxon>
        <taxon>Bacillati</taxon>
        <taxon>Bacillota</taxon>
        <taxon>Clostridia</taxon>
        <taxon>Eubacteriales</taxon>
        <taxon>Desulfitobacteriaceae</taxon>
        <taxon>Desulfitobacterium</taxon>
    </lineage>
</organism>